<protein>
    <recommendedName>
        <fullName evidence="6">Profilin</fullName>
    </recommendedName>
</protein>
<dbReference type="GO" id="GO:0030833">
    <property type="term" value="P:regulation of actin filament polymerization"/>
    <property type="evidence" value="ECO:0007669"/>
    <property type="project" value="TreeGrafter"/>
</dbReference>
<dbReference type="GeneTree" id="ENSGT00940000172390"/>
<evidence type="ECO:0000313" key="8">
    <source>
        <dbReference type="Proteomes" id="UP000261360"/>
    </source>
</evidence>
<comment type="subcellular location">
    <subcellularLocation>
        <location evidence="1">Cytoplasm</location>
        <location evidence="1">Cytoskeleton</location>
    </subcellularLocation>
</comment>
<dbReference type="Ensembl" id="ENSSLDT00000008655.1">
    <property type="protein sequence ID" value="ENSSLDP00000008383.1"/>
    <property type="gene ID" value="ENSSLDG00000006658.1"/>
</dbReference>
<keyword evidence="8" id="KW-1185">Reference proteome</keyword>
<dbReference type="Pfam" id="PF00235">
    <property type="entry name" value="Profilin"/>
    <property type="match status" value="1"/>
</dbReference>
<dbReference type="GO" id="GO:0005737">
    <property type="term" value="C:cytoplasm"/>
    <property type="evidence" value="ECO:0007669"/>
    <property type="project" value="TreeGrafter"/>
</dbReference>
<evidence type="ECO:0000256" key="4">
    <source>
        <dbReference type="ARBA" id="ARBA00022990"/>
    </source>
</evidence>
<comment type="similarity">
    <text evidence="2 6">Belongs to the profilin family.</text>
</comment>
<sequence>MSWDSYIDNLKTPDSNGVVAVAEAAICGMLSGSESVWASTPALANISVEEIKRLAGKRSDFGQSGPLIGGVKCRMIRDNMDNDGMFSLDLKTAADASGNAFSVCVGKSKSALVIAKGTKEANGGQLASKVFGIVNYLRGVNM</sequence>
<organism evidence="7 8">
    <name type="scientific">Seriola lalandi dorsalis</name>
    <dbReference type="NCBI Taxonomy" id="1841481"/>
    <lineage>
        <taxon>Eukaryota</taxon>
        <taxon>Metazoa</taxon>
        <taxon>Chordata</taxon>
        <taxon>Craniata</taxon>
        <taxon>Vertebrata</taxon>
        <taxon>Euteleostomi</taxon>
        <taxon>Actinopterygii</taxon>
        <taxon>Neopterygii</taxon>
        <taxon>Teleostei</taxon>
        <taxon>Neoteleostei</taxon>
        <taxon>Acanthomorphata</taxon>
        <taxon>Carangaria</taxon>
        <taxon>Carangiformes</taxon>
        <taxon>Carangidae</taxon>
        <taxon>Seriola</taxon>
    </lineage>
</organism>
<dbReference type="GO" id="GO:0003779">
    <property type="term" value="F:actin binding"/>
    <property type="evidence" value="ECO:0007669"/>
    <property type="project" value="UniProtKB-KW"/>
</dbReference>
<dbReference type="SUPFAM" id="SSF55770">
    <property type="entry name" value="Profilin (actin-binding protein)"/>
    <property type="match status" value="1"/>
</dbReference>
<dbReference type="STRING" id="1841481.ENSSLDP00000008389"/>
<dbReference type="InterPro" id="IPR027310">
    <property type="entry name" value="Profilin_CS"/>
</dbReference>
<evidence type="ECO:0000256" key="2">
    <source>
        <dbReference type="ARBA" id="ARBA00010058"/>
    </source>
</evidence>
<dbReference type="PROSITE" id="PS00414">
    <property type="entry name" value="PROFILIN"/>
    <property type="match status" value="1"/>
</dbReference>
<keyword evidence="4" id="KW-0007">Acetylation</keyword>
<dbReference type="PANTHER" id="PTHR13936:SF17">
    <property type="entry name" value="PROFILIN"/>
    <property type="match status" value="1"/>
</dbReference>
<dbReference type="GO" id="GO:0030036">
    <property type="term" value="P:actin cytoskeleton organization"/>
    <property type="evidence" value="ECO:0007669"/>
    <property type="project" value="InterPro"/>
</dbReference>
<dbReference type="GeneID" id="111651948"/>
<dbReference type="GO" id="GO:0005856">
    <property type="term" value="C:cytoskeleton"/>
    <property type="evidence" value="ECO:0007669"/>
    <property type="project" value="UniProtKB-SubCell"/>
</dbReference>
<evidence type="ECO:0000256" key="6">
    <source>
        <dbReference type="RuleBase" id="RU003909"/>
    </source>
</evidence>
<keyword evidence="6" id="KW-0009">Actin-binding</keyword>
<dbReference type="Proteomes" id="UP000261360">
    <property type="component" value="Unplaced"/>
</dbReference>
<dbReference type="InterPro" id="IPR048278">
    <property type="entry name" value="PFN"/>
</dbReference>
<dbReference type="Gene3D" id="3.30.450.30">
    <property type="entry name" value="Dynein light chain 2a, cytoplasmic"/>
    <property type="match status" value="1"/>
</dbReference>
<dbReference type="PANTHER" id="PTHR13936">
    <property type="entry name" value="PROFILIN"/>
    <property type="match status" value="1"/>
</dbReference>
<keyword evidence="3" id="KW-0963">Cytoplasm</keyword>
<name>A0A3B4WTS8_SERLL</name>
<dbReference type="InterPro" id="IPR005454">
    <property type="entry name" value="Profilin1/2/3_vertebrate"/>
</dbReference>
<evidence type="ECO:0000256" key="5">
    <source>
        <dbReference type="ARBA" id="ARBA00023212"/>
    </source>
</evidence>
<dbReference type="AlphaFoldDB" id="A0A3B4WTS8"/>
<dbReference type="Ensembl" id="ENSSLDT00000008661.1">
    <property type="protein sequence ID" value="ENSSLDP00000008389.1"/>
    <property type="gene ID" value="ENSSLDG00000006658.1"/>
</dbReference>
<dbReference type="RefSeq" id="XP_023257787.1">
    <property type="nucleotide sequence ID" value="XM_023402019.1"/>
</dbReference>
<dbReference type="OrthoDB" id="421374at2759"/>
<dbReference type="GO" id="GO:0032233">
    <property type="term" value="P:positive regulation of actin filament bundle assembly"/>
    <property type="evidence" value="ECO:0007669"/>
    <property type="project" value="TreeGrafter"/>
</dbReference>
<keyword evidence="5" id="KW-0206">Cytoskeleton</keyword>
<evidence type="ECO:0000256" key="1">
    <source>
        <dbReference type="ARBA" id="ARBA00004245"/>
    </source>
</evidence>
<evidence type="ECO:0000313" key="7">
    <source>
        <dbReference type="Ensembl" id="ENSSLDP00000008389.1"/>
    </source>
</evidence>
<dbReference type="InterPro" id="IPR036140">
    <property type="entry name" value="PFN_sf"/>
</dbReference>
<accession>A0A3B4WTS8</accession>
<dbReference type="KEGG" id="slal:111651948"/>
<reference evidence="7" key="1">
    <citation type="submission" date="2025-05" db="UniProtKB">
        <authorList>
            <consortium name="Ensembl"/>
        </authorList>
    </citation>
    <scope>IDENTIFICATION</scope>
</reference>
<proteinExistence type="inferred from homology"/>
<dbReference type="InterPro" id="IPR005455">
    <property type="entry name" value="PFN_euk"/>
</dbReference>
<evidence type="ECO:0000256" key="3">
    <source>
        <dbReference type="ARBA" id="ARBA00022490"/>
    </source>
</evidence>
<dbReference type="PRINTS" id="PR01639">
    <property type="entry name" value="PROFILINMAML"/>
</dbReference>
<dbReference type="SMART" id="SM00392">
    <property type="entry name" value="PROF"/>
    <property type="match status" value="1"/>
</dbReference>